<keyword evidence="2" id="KW-1133">Transmembrane helix</keyword>
<evidence type="ECO:0000313" key="3">
    <source>
        <dbReference type="EMBL" id="CAE0432227.1"/>
    </source>
</evidence>
<evidence type="ECO:0000256" key="1">
    <source>
        <dbReference type="SAM" id="MobiDB-lite"/>
    </source>
</evidence>
<feature type="compositionally biased region" description="Polar residues" evidence="1">
    <location>
        <begin position="35"/>
        <end position="46"/>
    </location>
</feature>
<feature type="transmembrane region" description="Helical" evidence="2">
    <location>
        <begin position="341"/>
        <end position="366"/>
    </location>
</feature>
<feature type="transmembrane region" description="Helical" evidence="2">
    <location>
        <begin position="282"/>
        <end position="304"/>
    </location>
</feature>
<proteinExistence type="predicted"/>
<feature type="compositionally biased region" description="Polar residues" evidence="1">
    <location>
        <begin position="97"/>
        <end position="107"/>
    </location>
</feature>
<accession>A0A7S3LLC7</accession>
<evidence type="ECO:0000256" key="2">
    <source>
        <dbReference type="SAM" id="Phobius"/>
    </source>
</evidence>
<dbReference type="EMBL" id="HBIN01003686">
    <property type="protein sequence ID" value="CAE0432227.1"/>
    <property type="molecule type" value="Transcribed_RNA"/>
</dbReference>
<name>A0A7S3LLC7_9STRA</name>
<feature type="region of interest" description="Disordered" evidence="1">
    <location>
        <begin position="24"/>
        <end position="112"/>
    </location>
</feature>
<keyword evidence="2" id="KW-0472">Membrane</keyword>
<protein>
    <submittedName>
        <fullName evidence="3">Uncharacterized protein</fullName>
    </submittedName>
</protein>
<feature type="region of interest" description="Disordered" evidence="1">
    <location>
        <begin position="143"/>
        <end position="162"/>
    </location>
</feature>
<feature type="compositionally biased region" description="Polar residues" evidence="1">
    <location>
        <begin position="73"/>
        <end position="86"/>
    </location>
</feature>
<reference evidence="3" key="1">
    <citation type="submission" date="2021-01" db="EMBL/GenBank/DDBJ databases">
        <authorList>
            <person name="Corre E."/>
            <person name="Pelletier E."/>
            <person name="Niang G."/>
            <person name="Scheremetjew M."/>
            <person name="Finn R."/>
            <person name="Kale V."/>
            <person name="Holt S."/>
            <person name="Cochrane G."/>
            <person name="Meng A."/>
            <person name="Brown T."/>
            <person name="Cohen L."/>
        </authorList>
    </citation>
    <scope>NUCLEOTIDE SEQUENCE</scope>
    <source>
        <strain evidence="3">GSBS06</strain>
    </source>
</reference>
<sequence>MAEAEPPANMSVAQLRAWKRRQRILKSSGDRMSMVSGTIQNEQQANADAGADSDSKEKEDDILEQALDEISKSEASGSKSFPSTTNEAKDKTRTQQKETAIINNEVSTGPEKATWEKKWEASLSQAKKDEDKAALIIERVNAKTKESEQETPADSGLRFRGTYTTKKDESNIKEEKENVALHESKETKALRIKLRQASLIASLRVIQLVMIVVYACFLSFQFTHQKDVLIVSAIENKASVPSNKADEFADEVLIDFEDVDEIDEFDAGIVTSMVMPPPLSGWVSVPISIFCMYLLTKVIMLGLYGRMAPPFFDTSSEGMIETALRNFGGPSVAKALGIQKFLFLCVNDFFLVVFVFVLCTTFLVLVK</sequence>
<feature type="transmembrane region" description="Helical" evidence="2">
    <location>
        <begin position="201"/>
        <end position="222"/>
    </location>
</feature>
<feature type="compositionally biased region" description="Basic and acidic residues" evidence="1">
    <location>
        <begin position="87"/>
        <end position="96"/>
    </location>
</feature>
<organism evidence="3">
    <name type="scientific">Aplanochytrium stocchinoi</name>
    <dbReference type="NCBI Taxonomy" id="215587"/>
    <lineage>
        <taxon>Eukaryota</taxon>
        <taxon>Sar</taxon>
        <taxon>Stramenopiles</taxon>
        <taxon>Bigyra</taxon>
        <taxon>Labyrinthulomycetes</taxon>
        <taxon>Thraustochytrida</taxon>
        <taxon>Thraustochytriidae</taxon>
        <taxon>Aplanochytrium</taxon>
    </lineage>
</organism>
<dbReference type="AlphaFoldDB" id="A0A7S3LLC7"/>
<keyword evidence="2" id="KW-0812">Transmembrane</keyword>
<gene>
    <name evidence="3" type="ORF">ASTO00021_LOCUS2554</name>
</gene>